<organism evidence="2 3">
    <name type="scientific">Lysinibacillus antri</name>
    <dbReference type="NCBI Taxonomy" id="2498145"/>
    <lineage>
        <taxon>Bacteria</taxon>
        <taxon>Bacillati</taxon>
        <taxon>Bacillota</taxon>
        <taxon>Bacilli</taxon>
        <taxon>Bacillales</taxon>
        <taxon>Bacillaceae</taxon>
        <taxon>Lysinibacillus</taxon>
    </lineage>
</organism>
<name>A0A3S0QN31_9BACI</name>
<gene>
    <name evidence="2" type="ORF">EK386_17720</name>
</gene>
<protein>
    <submittedName>
        <fullName evidence="2">PadR family transcriptional regulator</fullName>
    </submittedName>
</protein>
<dbReference type="InterPro" id="IPR036390">
    <property type="entry name" value="WH_DNA-bd_sf"/>
</dbReference>
<comment type="caution">
    <text evidence="2">The sequence shown here is derived from an EMBL/GenBank/DDBJ whole genome shotgun (WGS) entry which is preliminary data.</text>
</comment>
<keyword evidence="3" id="KW-1185">Reference proteome</keyword>
<sequence length="177" mass="20349">MIRLMVLGLLRVKSMSGYEIQQILQTSKTDLWAGILPGSIYHALKKMEKGSLVEVESVEQTGHRIKAIYKINDQGEQEYFNLLKKSLEVSSVKLPTELYTGMGFIQDLSKEDVLNALFIQKTALEAELEMQKDGIEMKRQVLGELDKITQLTAQNIFKQYEIQIDFIEQLTELFMKK</sequence>
<dbReference type="PANTHER" id="PTHR33169:SF14">
    <property type="entry name" value="TRANSCRIPTIONAL REGULATOR RV3488"/>
    <property type="match status" value="1"/>
</dbReference>
<dbReference type="AlphaFoldDB" id="A0A3S0QN31"/>
<reference evidence="2 3" key="1">
    <citation type="submission" date="2018-12" db="EMBL/GenBank/DDBJ databases">
        <title>Lysinibacillus antri sp. nov., isolated from a cave soil.</title>
        <authorList>
            <person name="Narsing Rao M.P."/>
            <person name="Zhang H."/>
            <person name="Dong Z.-Y."/>
            <person name="Niu X.-K."/>
            <person name="Zhang K."/>
            <person name="Fang B.-Z."/>
            <person name="Kang Y.-Q."/>
            <person name="Xiao M."/>
            <person name="Li W.-J."/>
        </authorList>
    </citation>
    <scope>NUCLEOTIDE SEQUENCE [LARGE SCALE GENOMIC DNA]</scope>
    <source>
        <strain evidence="2 3">SYSU K30002</strain>
    </source>
</reference>
<dbReference type="InterPro" id="IPR036388">
    <property type="entry name" value="WH-like_DNA-bd_sf"/>
</dbReference>
<dbReference type="EMBL" id="RYYR01000035">
    <property type="protein sequence ID" value="RUL47908.1"/>
    <property type="molecule type" value="Genomic_DNA"/>
</dbReference>
<dbReference type="SUPFAM" id="SSF46785">
    <property type="entry name" value="Winged helix' DNA-binding domain"/>
    <property type="match status" value="1"/>
</dbReference>
<evidence type="ECO:0000313" key="3">
    <source>
        <dbReference type="Proteomes" id="UP000287910"/>
    </source>
</evidence>
<dbReference type="InterPro" id="IPR005149">
    <property type="entry name" value="Tscrpt_reg_PadR_N"/>
</dbReference>
<evidence type="ECO:0000259" key="1">
    <source>
        <dbReference type="Pfam" id="PF03551"/>
    </source>
</evidence>
<accession>A0A3S0QN31</accession>
<dbReference type="Pfam" id="PF03551">
    <property type="entry name" value="PadR"/>
    <property type="match status" value="1"/>
</dbReference>
<dbReference type="Proteomes" id="UP000287910">
    <property type="component" value="Unassembled WGS sequence"/>
</dbReference>
<evidence type="ECO:0000313" key="2">
    <source>
        <dbReference type="EMBL" id="RUL47908.1"/>
    </source>
</evidence>
<proteinExistence type="predicted"/>
<dbReference type="RefSeq" id="WP_126660511.1">
    <property type="nucleotide sequence ID" value="NZ_RYYR01000035.1"/>
</dbReference>
<feature type="domain" description="Transcription regulator PadR N-terminal" evidence="1">
    <location>
        <begin position="6"/>
        <end position="79"/>
    </location>
</feature>
<dbReference type="Gene3D" id="1.10.10.10">
    <property type="entry name" value="Winged helix-like DNA-binding domain superfamily/Winged helix DNA-binding domain"/>
    <property type="match status" value="1"/>
</dbReference>
<dbReference type="PANTHER" id="PTHR33169">
    <property type="entry name" value="PADR-FAMILY TRANSCRIPTIONAL REGULATOR"/>
    <property type="match status" value="1"/>
</dbReference>
<dbReference type="InterPro" id="IPR052509">
    <property type="entry name" value="Metal_resp_DNA-bind_regulator"/>
</dbReference>